<feature type="compositionally biased region" description="Basic and acidic residues" evidence="5">
    <location>
        <begin position="361"/>
        <end position="374"/>
    </location>
</feature>
<feature type="compositionally biased region" description="Basic and acidic residues" evidence="5">
    <location>
        <begin position="13"/>
        <end position="28"/>
    </location>
</feature>
<feature type="region of interest" description="Disordered" evidence="5">
    <location>
        <begin position="523"/>
        <end position="580"/>
    </location>
</feature>
<feature type="region of interest" description="Disordered" evidence="5">
    <location>
        <begin position="1004"/>
        <end position="1029"/>
    </location>
</feature>
<feature type="compositionally biased region" description="Basic residues" evidence="5">
    <location>
        <begin position="384"/>
        <end position="394"/>
    </location>
</feature>
<keyword evidence="4 6" id="KW-0472">Membrane</keyword>
<evidence type="ECO:0000313" key="7">
    <source>
        <dbReference type="EMBL" id="CAB3262171.1"/>
    </source>
</evidence>
<feature type="transmembrane region" description="Helical" evidence="6">
    <location>
        <begin position="1070"/>
        <end position="1092"/>
    </location>
</feature>
<feature type="compositionally biased region" description="Basic and acidic residues" evidence="5">
    <location>
        <begin position="258"/>
        <end position="270"/>
    </location>
</feature>
<feature type="transmembrane region" description="Helical" evidence="6">
    <location>
        <begin position="1112"/>
        <end position="1132"/>
    </location>
</feature>
<feature type="compositionally biased region" description="Acidic residues" evidence="5">
    <location>
        <begin position="116"/>
        <end position="126"/>
    </location>
</feature>
<proteinExistence type="evidence at transcript level"/>
<organism evidence="7">
    <name type="scientific">Phallusia mammillata</name>
    <dbReference type="NCBI Taxonomy" id="59560"/>
    <lineage>
        <taxon>Eukaryota</taxon>
        <taxon>Metazoa</taxon>
        <taxon>Chordata</taxon>
        <taxon>Tunicata</taxon>
        <taxon>Ascidiacea</taxon>
        <taxon>Phlebobranchia</taxon>
        <taxon>Ascidiidae</taxon>
        <taxon>Phallusia</taxon>
    </lineage>
</organism>
<feature type="compositionally biased region" description="Basic and acidic residues" evidence="5">
    <location>
        <begin position="755"/>
        <end position="770"/>
    </location>
</feature>
<dbReference type="InterPro" id="IPR008952">
    <property type="entry name" value="Tetraspanin_EC2_sf"/>
</dbReference>
<feature type="transmembrane region" description="Helical" evidence="6">
    <location>
        <begin position="1144"/>
        <end position="1163"/>
    </location>
</feature>
<evidence type="ECO:0000256" key="4">
    <source>
        <dbReference type="ARBA" id="ARBA00023136"/>
    </source>
</evidence>
<gene>
    <name evidence="7" type="primary">LOC100178305</name>
</gene>
<sequence length="1334" mass="148259">MDLHANVANDLEPEVKEPENDAEVKENINDGADALSQPDNNAVEQDQEQDDEKESEVERDESDQGSSSSESDSSSSSSDSESGAEDFEEPVMPQDNASPEEGAGKEEEIPAKEESQPDTDSEEQENADEKPEVNNVEPPQDSGKEDNDSDVSDNTPQEPITEDDKMTQENQPESEENNAPPPHDDTNTEEQDNLKEESPENNSVHEDEPPPEVDALHGNNYDSSSSSSSSDDEDAGPLVIRQQPEKPVQDAPDDDLAECLKRALEEREKQQQMQKPPSPAPMNNCSSDEEIDDASLKARTADDFANDHPPALPPKMRVKSNTGPKNEVPNIFHVNDKTASLGRGRWSDDELSPPPQAYKQQRKEPSRSQPDRIIDFSQPQPKNSPKRHRPKHHHQQYDPPNRIIKVPRNANEDINDVYRRQAMVSLHSNVPNQRNGDGSDHYDSVHEDNDDLNRLIKEANRLDMDRVAERKVDPIDVVYPSYNKSLPRQKNLTSAYPEVFAKLAVTDDQVVPVIPVVEPVQFSAIPQGPDLPPKTTRNSQRKRKSLINDDPLPTTRDPLDGDDEISIGESDIKFPTLPSDIPKSLDASQYLSEVYPSDYTDFDSETDGTEIQNHLHQDITPYDTVADLETDFDMPKPKADDESNAIVNDDYQICTALSKSHNTFPRRLKPDKPVPKERASLTAMAIPLTDPSTGPKRRMASLPYHGEGNLKRNKSVPDFDANTAAPVNFFGHVPHIVVTRGPTGSDGDFPTPRNLSREDEPFNKKSKNESQSENDAPQLHFSVGHTTNSDTDATVVGNPNNLQINVLPSDDPNVINLNITTASRVPSSDDAKSPVLFDDPPAFSPLQVQPIVPMTAIAHPPSATYEADMASLTSPQHRVVEMPSILVDTSDLPPPPAPEEPEILPTPLVPEVIIAPPAPVVQQQPIVHHPIEPLVIPVQASAPPITTTRSMVVQTAPEIQQQPNNTVVEIPQPYGGRYRSLPADQKALRHGGDSGIDLTHYDAQQRAQEDDDSDSSSDSEYDMKSTNSKRKLKNADELNRGGLSDKYIEWYKSQYMKPTCCYLFTKHLMFVLNLIFLIIGLALIGLGLWGIIDMMASGVMDVWLVVYDPLFPVFALGVVITLVCFFGAAGFLRDNICLLKCFGSFLVILCFCFVGGGICFWIMKTTIQVFTTNSFVNLVQEYNYTTRKAASFTMDQIQGTFECCGFSAYSDWNTTAEYRCYEDQTCNLPPTCCKLQDTTVPCTTIAGSRHRHGCIDAMSLWARNRTPLLVGVWLGIIVLFFINFGCIYAMAKEIKYLKLVRDKIFSIGETYSDGESRVIFNGNVRPEFELPSQY</sequence>
<feature type="compositionally biased region" description="Polar residues" evidence="5">
    <location>
        <begin position="271"/>
        <end position="286"/>
    </location>
</feature>
<feature type="compositionally biased region" description="Acidic residues" evidence="5">
    <location>
        <begin position="1009"/>
        <end position="1020"/>
    </location>
</feature>
<name>A0A6F9DG41_9ASCI</name>
<evidence type="ECO:0000256" key="2">
    <source>
        <dbReference type="ARBA" id="ARBA00022692"/>
    </source>
</evidence>
<keyword evidence="2 6" id="KW-0812">Transmembrane</keyword>
<dbReference type="Pfam" id="PF00335">
    <property type="entry name" value="Tetraspanin"/>
    <property type="match status" value="1"/>
</dbReference>
<feature type="region of interest" description="Disordered" evidence="5">
    <location>
        <begin position="1"/>
        <end position="401"/>
    </location>
</feature>
<keyword evidence="3 6" id="KW-1133">Transmembrane helix</keyword>
<feature type="compositionally biased region" description="Acidic residues" evidence="5">
    <location>
        <begin position="45"/>
        <end position="63"/>
    </location>
</feature>
<dbReference type="PANTHER" id="PTHR19282">
    <property type="entry name" value="TETRASPANIN"/>
    <property type="match status" value="1"/>
</dbReference>
<feature type="compositionally biased region" description="Basic and acidic residues" evidence="5">
    <location>
        <begin position="294"/>
        <end position="306"/>
    </location>
</feature>
<evidence type="ECO:0000256" key="6">
    <source>
        <dbReference type="SAM" id="Phobius"/>
    </source>
</evidence>
<feature type="compositionally biased region" description="Polar residues" evidence="5">
    <location>
        <begin position="784"/>
        <end position="796"/>
    </location>
</feature>
<comment type="subcellular location">
    <subcellularLocation>
        <location evidence="1">Membrane</location>
        <topology evidence="1">Multi-pass membrane protein</topology>
    </subcellularLocation>
</comment>
<feature type="compositionally biased region" description="Basic and acidic residues" evidence="5">
    <location>
        <begin position="102"/>
        <end position="115"/>
    </location>
</feature>
<evidence type="ECO:0000256" key="1">
    <source>
        <dbReference type="ARBA" id="ARBA00004141"/>
    </source>
</evidence>
<dbReference type="InterPro" id="IPR018499">
    <property type="entry name" value="Tetraspanin/Peripherin"/>
</dbReference>
<feature type="region of interest" description="Disordered" evidence="5">
    <location>
        <begin position="741"/>
        <end position="796"/>
    </location>
</feature>
<reference evidence="7" key="1">
    <citation type="submission" date="2020-04" db="EMBL/GenBank/DDBJ databases">
        <authorList>
            <person name="Neveu A P."/>
        </authorList>
    </citation>
    <scope>NUCLEOTIDE SEQUENCE</scope>
    <source>
        <tissue evidence="7">Whole embryo</tissue>
    </source>
</reference>
<evidence type="ECO:0000256" key="3">
    <source>
        <dbReference type="ARBA" id="ARBA00022989"/>
    </source>
</evidence>
<feature type="compositionally biased region" description="Basic and acidic residues" evidence="5">
    <location>
        <begin position="182"/>
        <end position="208"/>
    </location>
</feature>
<dbReference type="PRINTS" id="PR00259">
    <property type="entry name" value="TMFOUR"/>
</dbReference>
<feature type="compositionally biased region" description="Low complexity" evidence="5">
    <location>
        <begin position="64"/>
        <end position="81"/>
    </location>
</feature>
<dbReference type="EMBL" id="LR786565">
    <property type="protein sequence ID" value="CAB3262171.1"/>
    <property type="molecule type" value="mRNA"/>
</dbReference>
<dbReference type="PANTHER" id="PTHR19282:SF544">
    <property type="entry name" value="TETRASPANIN"/>
    <property type="match status" value="1"/>
</dbReference>
<protein>
    <submittedName>
        <fullName evidence="7">Uncharacterized protein LOC100178305</fullName>
    </submittedName>
</protein>
<feature type="transmembrane region" description="Helical" evidence="6">
    <location>
        <begin position="1268"/>
        <end position="1291"/>
    </location>
</feature>
<evidence type="ECO:0000256" key="5">
    <source>
        <dbReference type="SAM" id="MobiDB-lite"/>
    </source>
</evidence>
<dbReference type="Gene3D" id="1.10.1450.10">
    <property type="entry name" value="Tetraspanin"/>
    <property type="match status" value="1"/>
</dbReference>
<feature type="compositionally biased region" description="Polar residues" evidence="5">
    <location>
        <begin position="958"/>
        <end position="967"/>
    </location>
</feature>
<dbReference type="CDD" id="cd03127">
    <property type="entry name" value="tetraspanin_LEL"/>
    <property type="match status" value="1"/>
</dbReference>
<feature type="region of interest" description="Disordered" evidence="5">
    <location>
        <begin position="958"/>
        <end position="980"/>
    </location>
</feature>
<dbReference type="SUPFAM" id="SSF48652">
    <property type="entry name" value="Tetraspanin"/>
    <property type="match status" value="1"/>
</dbReference>
<dbReference type="GO" id="GO:0005886">
    <property type="term" value="C:plasma membrane"/>
    <property type="evidence" value="ECO:0007669"/>
    <property type="project" value="TreeGrafter"/>
</dbReference>
<accession>A0A6F9DG41</accession>